<keyword evidence="2" id="KW-1185">Reference proteome</keyword>
<dbReference type="Proteomes" id="UP001500742">
    <property type="component" value="Unassembled WGS sequence"/>
</dbReference>
<evidence type="ECO:0000313" key="1">
    <source>
        <dbReference type="EMBL" id="GAA3971361.1"/>
    </source>
</evidence>
<organism evidence="1 2">
    <name type="scientific">Mucilaginibacter dorajii</name>
    <dbReference type="NCBI Taxonomy" id="692994"/>
    <lineage>
        <taxon>Bacteria</taxon>
        <taxon>Pseudomonadati</taxon>
        <taxon>Bacteroidota</taxon>
        <taxon>Sphingobacteriia</taxon>
        <taxon>Sphingobacteriales</taxon>
        <taxon>Sphingobacteriaceae</taxon>
        <taxon>Mucilaginibacter</taxon>
    </lineage>
</organism>
<dbReference type="EMBL" id="BAAAZC010000015">
    <property type="protein sequence ID" value="GAA3971361.1"/>
    <property type="molecule type" value="Genomic_DNA"/>
</dbReference>
<reference evidence="2" key="1">
    <citation type="journal article" date="2019" name="Int. J. Syst. Evol. Microbiol.">
        <title>The Global Catalogue of Microorganisms (GCM) 10K type strain sequencing project: providing services to taxonomists for standard genome sequencing and annotation.</title>
        <authorList>
            <consortium name="The Broad Institute Genomics Platform"/>
            <consortium name="The Broad Institute Genome Sequencing Center for Infectious Disease"/>
            <person name="Wu L."/>
            <person name="Ma J."/>
        </authorList>
    </citation>
    <scope>NUCLEOTIDE SEQUENCE [LARGE SCALE GENOMIC DNA]</scope>
    <source>
        <strain evidence="2">JCM 16601</strain>
    </source>
</reference>
<accession>A0ABP7PU71</accession>
<gene>
    <name evidence="1" type="ORF">GCM10022210_20920</name>
</gene>
<proteinExistence type="predicted"/>
<protein>
    <recommendedName>
        <fullName evidence="3">Lipoprotein</fullName>
    </recommendedName>
</protein>
<comment type="caution">
    <text evidence="1">The sequence shown here is derived from an EMBL/GenBank/DDBJ whole genome shotgun (WGS) entry which is preliminary data.</text>
</comment>
<name>A0ABP7PU71_9SPHI</name>
<evidence type="ECO:0000313" key="2">
    <source>
        <dbReference type="Proteomes" id="UP001500742"/>
    </source>
</evidence>
<evidence type="ECO:0008006" key="3">
    <source>
        <dbReference type="Google" id="ProtNLM"/>
    </source>
</evidence>
<sequence length="151" mass="16331">MITLFGSCRKDDNTTILQITVTDGRTGAVSAGATIHLYKDSASVLNNKPTYQATTGADGIATITARFQPRCFILIENGSLKNFYNGYVPAGIFTTQADINNSPSQTPSPSIGDIRFRDNNHDGVINTRDKVFAPSIGLDNNAKDIVDLKIY</sequence>